<evidence type="ECO:0000313" key="2">
    <source>
        <dbReference type="Proteomes" id="UP000095347"/>
    </source>
</evidence>
<dbReference type="InterPro" id="IPR027396">
    <property type="entry name" value="DsrEFH-like"/>
</dbReference>
<proteinExistence type="predicted"/>
<dbReference type="Proteomes" id="UP000095347">
    <property type="component" value="Unassembled WGS sequence"/>
</dbReference>
<dbReference type="PANTHER" id="PTHR34655">
    <property type="entry name" value="CONSERVED WITHIN P. AEROPHILUM"/>
    <property type="match status" value="1"/>
</dbReference>
<protein>
    <recommendedName>
        <fullName evidence="3">Peroxiredoxin family protein</fullName>
    </recommendedName>
</protein>
<dbReference type="Gene3D" id="3.40.1260.10">
    <property type="entry name" value="DsrEFH-like"/>
    <property type="match status" value="1"/>
</dbReference>
<sequence>MAEGLNADRPQKLSIVVFSGAFDKVHYALVMASAAAATDTPVTLFFTMEGARALIQADETTPHPWRTLPTEVPGRSGGELDDAFKTRNIADFETLLFACRELGVRFMVCEMGLKALDIERQNLRDDLTYEIGGVVTFLNDAHQDGAVIFI</sequence>
<name>A0A1E5Q341_9PROT</name>
<dbReference type="OrthoDB" id="269440at2"/>
<dbReference type="PANTHER" id="PTHR34655:SF2">
    <property type="entry name" value="PEROXIREDOXIN FAMILY PROTEIN"/>
    <property type="match status" value="1"/>
</dbReference>
<reference evidence="2" key="1">
    <citation type="submission" date="2016-07" db="EMBL/GenBank/DDBJ databases">
        <authorList>
            <person name="Florea S."/>
            <person name="Webb J.S."/>
            <person name="Jaromczyk J."/>
            <person name="Schardl C.L."/>
        </authorList>
    </citation>
    <scope>NUCLEOTIDE SEQUENCE [LARGE SCALE GENOMIC DNA]</scope>
    <source>
        <strain evidence="2">MV-1</strain>
    </source>
</reference>
<dbReference type="EMBL" id="MCGG01000086">
    <property type="protein sequence ID" value="OEJ63728.1"/>
    <property type="molecule type" value="Genomic_DNA"/>
</dbReference>
<dbReference type="STRING" id="28181.BEN30_17440"/>
<organism evidence="1 2">
    <name type="scientific">Magnetovibrio blakemorei</name>
    <dbReference type="NCBI Taxonomy" id="28181"/>
    <lineage>
        <taxon>Bacteria</taxon>
        <taxon>Pseudomonadati</taxon>
        <taxon>Pseudomonadota</taxon>
        <taxon>Alphaproteobacteria</taxon>
        <taxon>Rhodospirillales</taxon>
        <taxon>Magnetovibrionaceae</taxon>
        <taxon>Magnetovibrio</taxon>
    </lineage>
</organism>
<evidence type="ECO:0008006" key="3">
    <source>
        <dbReference type="Google" id="ProtNLM"/>
    </source>
</evidence>
<evidence type="ECO:0000313" key="1">
    <source>
        <dbReference type="EMBL" id="OEJ63728.1"/>
    </source>
</evidence>
<gene>
    <name evidence="1" type="ORF">BEN30_17440</name>
</gene>
<dbReference type="AlphaFoldDB" id="A0A1E5Q341"/>
<dbReference type="InterPro" id="IPR032836">
    <property type="entry name" value="DsrE2-like"/>
</dbReference>
<keyword evidence="2" id="KW-1185">Reference proteome</keyword>
<dbReference type="Pfam" id="PF13686">
    <property type="entry name" value="DrsE_2"/>
    <property type="match status" value="2"/>
</dbReference>
<dbReference type="SUPFAM" id="SSF75169">
    <property type="entry name" value="DsrEFH-like"/>
    <property type="match status" value="1"/>
</dbReference>
<dbReference type="RefSeq" id="WP_069959569.1">
    <property type="nucleotide sequence ID" value="NZ_MCGG01000086.1"/>
</dbReference>
<comment type="caution">
    <text evidence="1">The sequence shown here is derived from an EMBL/GenBank/DDBJ whole genome shotgun (WGS) entry which is preliminary data.</text>
</comment>
<accession>A0A1E5Q341</accession>